<organism evidence="1 2">
    <name type="scientific">Racocetra persica</name>
    <dbReference type="NCBI Taxonomy" id="160502"/>
    <lineage>
        <taxon>Eukaryota</taxon>
        <taxon>Fungi</taxon>
        <taxon>Fungi incertae sedis</taxon>
        <taxon>Mucoromycota</taxon>
        <taxon>Glomeromycotina</taxon>
        <taxon>Glomeromycetes</taxon>
        <taxon>Diversisporales</taxon>
        <taxon>Gigasporaceae</taxon>
        <taxon>Racocetra</taxon>
    </lineage>
</organism>
<accession>A0ACA9S8W9</accession>
<feature type="non-terminal residue" evidence="1">
    <location>
        <position position="1"/>
    </location>
</feature>
<sequence length="104" mass="12129">ACDEIEVDLLDLFDAALCFKKNLNGAFYDRYVTMNLSSLKNIYSDEIIYAMQKILQAIQTVMLVFGPYGWGCLLYLKQQEQFSKLLPTFKEILDFTIEAKRYFS</sequence>
<protein>
    <submittedName>
        <fullName evidence="1">34619_t:CDS:1</fullName>
    </submittedName>
</protein>
<feature type="non-terminal residue" evidence="1">
    <location>
        <position position="104"/>
    </location>
</feature>
<gene>
    <name evidence="1" type="ORF">RPERSI_LOCUS27261</name>
</gene>
<evidence type="ECO:0000313" key="2">
    <source>
        <dbReference type="Proteomes" id="UP000789920"/>
    </source>
</evidence>
<keyword evidence="2" id="KW-1185">Reference proteome</keyword>
<proteinExistence type="predicted"/>
<dbReference type="Proteomes" id="UP000789920">
    <property type="component" value="Unassembled WGS sequence"/>
</dbReference>
<dbReference type="EMBL" id="CAJVQC010095628">
    <property type="protein sequence ID" value="CAG8828519.1"/>
    <property type="molecule type" value="Genomic_DNA"/>
</dbReference>
<comment type="caution">
    <text evidence="1">The sequence shown here is derived from an EMBL/GenBank/DDBJ whole genome shotgun (WGS) entry which is preliminary data.</text>
</comment>
<reference evidence="1" key="1">
    <citation type="submission" date="2021-06" db="EMBL/GenBank/DDBJ databases">
        <authorList>
            <person name="Kallberg Y."/>
            <person name="Tangrot J."/>
            <person name="Rosling A."/>
        </authorList>
    </citation>
    <scope>NUCLEOTIDE SEQUENCE</scope>
    <source>
        <strain evidence="1">MA461A</strain>
    </source>
</reference>
<name>A0ACA9S8W9_9GLOM</name>
<evidence type="ECO:0000313" key="1">
    <source>
        <dbReference type="EMBL" id="CAG8828519.1"/>
    </source>
</evidence>